<organism evidence="4 5">
    <name type="scientific">Exocentrus adspersus</name>
    <dbReference type="NCBI Taxonomy" id="1586481"/>
    <lineage>
        <taxon>Eukaryota</taxon>
        <taxon>Metazoa</taxon>
        <taxon>Ecdysozoa</taxon>
        <taxon>Arthropoda</taxon>
        <taxon>Hexapoda</taxon>
        <taxon>Insecta</taxon>
        <taxon>Pterygota</taxon>
        <taxon>Neoptera</taxon>
        <taxon>Endopterygota</taxon>
        <taxon>Coleoptera</taxon>
        <taxon>Polyphaga</taxon>
        <taxon>Cucujiformia</taxon>
        <taxon>Chrysomeloidea</taxon>
        <taxon>Cerambycidae</taxon>
        <taxon>Lamiinae</taxon>
        <taxon>Acanthocinini</taxon>
        <taxon>Exocentrus</taxon>
    </lineage>
</organism>
<feature type="transmembrane region" description="Helical" evidence="1">
    <location>
        <begin position="567"/>
        <end position="587"/>
    </location>
</feature>
<feature type="chain" id="PRO_5043698371" description="Nose resistant-to-fluoxetine protein N-terminal domain-containing protein" evidence="2">
    <location>
        <begin position="19"/>
        <end position="699"/>
    </location>
</feature>
<keyword evidence="1" id="KW-0812">Transmembrane</keyword>
<dbReference type="GO" id="GO:0016747">
    <property type="term" value="F:acyltransferase activity, transferring groups other than amino-acyl groups"/>
    <property type="evidence" value="ECO:0007669"/>
    <property type="project" value="InterPro"/>
</dbReference>
<keyword evidence="1" id="KW-0472">Membrane</keyword>
<evidence type="ECO:0000313" key="4">
    <source>
        <dbReference type="EMBL" id="KAJ8922593.1"/>
    </source>
</evidence>
<feature type="domain" description="Nose resistant-to-fluoxetine protein N-terminal" evidence="3">
    <location>
        <begin position="90"/>
        <end position="223"/>
    </location>
</feature>
<comment type="caution">
    <text evidence="4">The sequence shown here is derived from an EMBL/GenBank/DDBJ whole genome shotgun (WGS) entry which is preliminary data.</text>
</comment>
<protein>
    <recommendedName>
        <fullName evidence="3">Nose resistant-to-fluoxetine protein N-terminal domain-containing protein</fullName>
    </recommendedName>
</protein>
<gene>
    <name evidence="4" type="ORF">NQ315_007623</name>
</gene>
<keyword evidence="1" id="KW-1133">Transmembrane helix</keyword>
<feature type="transmembrane region" description="Helical" evidence="1">
    <location>
        <begin position="229"/>
        <end position="253"/>
    </location>
</feature>
<feature type="signal peptide" evidence="2">
    <location>
        <begin position="1"/>
        <end position="18"/>
    </location>
</feature>
<dbReference type="PANTHER" id="PTHR11161:SF0">
    <property type="entry name" value="O-ACYLTRANSFERASE LIKE PROTEIN"/>
    <property type="match status" value="1"/>
</dbReference>
<dbReference type="Pfam" id="PF20146">
    <property type="entry name" value="NRF"/>
    <property type="match status" value="1"/>
</dbReference>
<keyword evidence="2" id="KW-0732">Signal</keyword>
<reference evidence="4 5" key="1">
    <citation type="journal article" date="2023" name="Insect Mol. Biol.">
        <title>Genome sequencing provides insights into the evolution of gene families encoding plant cell wall-degrading enzymes in longhorned beetles.</title>
        <authorList>
            <person name="Shin N.R."/>
            <person name="Okamura Y."/>
            <person name="Kirsch R."/>
            <person name="Pauchet Y."/>
        </authorList>
    </citation>
    <scope>NUCLEOTIDE SEQUENCE [LARGE SCALE GENOMIC DNA]</scope>
    <source>
        <strain evidence="4">EAD_L_NR</strain>
    </source>
</reference>
<dbReference type="InterPro" id="IPR006621">
    <property type="entry name" value="Nose-resist-to-fluoxetine_N"/>
</dbReference>
<name>A0AAV8W865_9CUCU</name>
<proteinExistence type="predicted"/>
<dbReference type="InterPro" id="IPR052728">
    <property type="entry name" value="O2_lipid_transport_reg"/>
</dbReference>
<feature type="transmembrane region" description="Helical" evidence="1">
    <location>
        <begin position="336"/>
        <end position="361"/>
    </location>
</feature>
<dbReference type="PANTHER" id="PTHR11161">
    <property type="entry name" value="O-ACYLTRANSFERASE"/>
    <property type="match status" value="1"/>
</dbReference>
<dbReference type="Pfam" id="PF01757">
    <property type="entry name" value="Acyl_transf_3"/>
    <property type="match status" value="1"/>
</dbReference>
<dbReference type="InterPro" id="IPR002656">
    <property type="entry name" value="Acyl_transf_3_dom"/>
</dbReference>
<evidence type="ECO:0000259" key="3">
    <source>
        <dbReference type="SMART" id="SM00703"/>
    </source>
</evidence>
<dbReference type="SMART" id="SM00703">
    <property type="entry name" value="NRF"/>
    <property type="match status" value="1"/>
</dbReference>
<accession>A0AAV8W865</accession>
<feature type="transmembrane region" description="Helical" evidence="1">
    <location>
        <begin position="599"/>
        <end position="621"/>
    </location>
</feature>
<evidence type="ECO:0000256" key="1">
    <source>
        <dbReference type="SAM" id="Phobius"/>
    </source>
</evidence>
<dbReference type="EMBL" id="JANEYG010000006">
    <property type="protein sequence ID" value="KAJ8922593.1"/>
    <property type="molecule type" value="Genomic_DNA"/>
</dbReference>
<evidence type="ECO:0000256" key="2">
    <source>
        <dbReference type="SAM" id="SignalP"/>
    </source>
</evidence>
<dbReference type="Proteomes" id="UP001159042">
    <property type="component" value="Unassembled WGS sequence"/>
</dbReference>
<sequence length="699" mass="78715">MKLAFLLFVVLGVQTTTSQLPPLNTTVENLTNLLVSLGYNSTTVTEVLTSDVFQQTLGLFGYPQLATSLEDIMDFLNKSKYIFEEIVAADDECSRQLVILFTSLENFEEWALKMLDATAKIQSGILVGNMMHVGNFDECLSIDTAINNSQINGQYCTAYITHGLQDKLNLRDKQSVTSLKLSLGLCIPAACNTTSLETIARLVEQSLESPYHLNFVEEYCKSTVKTRRFSFRSIAAMFFFTAMGVVVALSTLYDVYFFQKHQSQGPNIFVAFSFYTNGRKLFSTKKSADSLACLNGLRVLSLAWIVLGHRFMYLSFLPLVNLLDVLEWLSREGSGIITASNMGVDVFFLISGLLLVYVYLLHKEKGHTPPLSMFYLHRILRLTPTLAAMVLFYSTLLEYIGFGPFWAAVTFIFQGACEENWWSTLLYIQNYVNPDNMCLGQSWYLAVDTQLYFLSPIILFPLLKWPKRTISVIVCLIVTLSTLSFGISWQKDLSPAFYGIEDDEMKYLYAVTHVRATTWLLGVILGYTLFRIRDRKLKQLFSTTKKVSGIGESVRVSRLEAALANSLIRLAWSMAISVIILLCVKGHGGVFNKFLSSSIFTVLIRINYNIYLIHIAVILYCLGNQKSTVYGSFVDVIYSFWGDYIISAVLAVVWTLTFESPILVLEKIFFGNRSQKNSPVQNGVTVVVVNNLELDVKSS</sequence>
<feature type="transmembrane region" description="Helical" evidence="1">
    <location>
        <begin position="443"/>
        <end position="463"/>
    </location>
</feature>
<feature type="transmembrane region" description="Helical" evidence="1">
    <location>
        <begin position="470"/>
        <end position="487"/>
    </location>
</feature>
<dbReference type="AlphaFoldDB" id="A0AAV8W865"/>
<feature type="transmembrane region" description="Helical" evidence="1">
    <location>
        <begin position="295"/>
        <end position="316"/>
    </location>
</feature>
<feature type="transmembrane region" description="Helical" evidence="1">
    <location>
        <begin position="507"/>
        <end position="530"/>
    </location>
</feature>
<evidence type="ECO:0000313" key="5">
    <source>
        <dbReference type="Proteomes" id="UP001159042"/>
    </source>
</evidence>
<keyword evidence="5" id="KW-1185">Reference proteome</keyword>
<feature type="transmembrane region" description="Helical" evidence="1">
    <location>
        <begin position="382"/>
        <end position="402"/>
    </location>
</feature>
<feature type="transmembrane region" description="Helical" evidence="1">
    <location>
        <begin position="633"/>
        <end position="656"/>
    </location>
</feature>